<feature type="compositionally biased region" description="Pro residues" evidence="1">
    <location>
        <begin position="73"/>
        <end position="90"/>
    </location>
</feature>
<feature type="region of interest" description="Disordered" evidence="1">
    <location>
        <begin position="18"/>
        <end position="148"/>
    </location>
</feature>
<reference evidence="2 3" key="1">
    <citation type="submission" date="2018-09" db="EMBL/GenBank/DDBJ databases">
        <title>Genomic investigation of the strawberry pathogen Phytophthora fragariae indicates pathogenicity is determined by transcriptional variation in three key races.</title>
        <authorList>
            <person name="Adams T.M."/>
            <person name="Armitage A.D."/>
            <person name="Sobczyk M.K."/>
            <person name="Bates H.J."/>
            <person name="Dunwell J.M."/>
            <person name="Nellist C.F."/>
            <person name="Harrison R.J."/>
        </authorList>
    </citation>
    <scope>NUCLEOTIDE SEQUENCE [LARGE SCALE GENOMIC DNA]</scope>
    <source>
        <strain evidence="2 3">NOV-77</strain>
    </source>
</reference>
<dbReference type="Proteomes" id="UP000486351">
    <property type="component" value="Unassembled WGS sequence"/>
</dbReference>
<evidence type="ECO:0000256" key="1">
    <source>
        <dbReference type="SAM" id="MobiDB-lite"/>
    </source>
</evidence>
<dbReference type="SUPFAM" id="SSF82199">
    <property type="entry name" value="SET domain"/>
    <property type="match status" value="1"/>
</dbReference>
<evidence type="ECO:0000313" key="3">
    <source>
        <dbReference type="Proteomes" id="UP000486351"/>
    </source>
</evidence>
<evidence type="ECO:0000313" key="2">
    <source>
        <dbReference type="EMBL" id="KAE9313908.1"/>
    </source>
</evidence>
<dbReference type="EMBL" id="QXFY01001593">
    <property type="protein sequence ID" value="KAE9313908.1"/>
    <property type="molecule type" value="Genomic_DNA"/>
</dbReference>
<dbReference type="InterPro" id="IPR046341">
    <property type="entry name" value="SET_dom_sf"/>
</dbReference>
<comment type="caution">
    <text evidence="2">The sequence shown here is derived from an EMBL/GenBank/DDBJ whole genome shotgun (WGS) entry which is preliminary data.</text>
</comment>
<dbReference type="Gene3D" id="2.170.270.10">
    <property type="entry name" value="SET domain"/>
    <property type="match status" value="1"/>
</dbReference>
<accession>A0A6G0R1V3</accession>
<feature type="compositionally biased region" description="Basic and acidic residues" evidence="1">
    <location>
        <begin position="34"/>
        <end position="43"/>
    </location>
</feature>
<evidence type="ECO:0008006" key="4">
    <source>
        <dbReference type="Google" id="ProtNLM"/>
    </source>
</evidence>
<gene>
    <name evidence="2" type="ORF">PF008_g19619</name>
</gene>
<feature type="compositionally biased region" description="Basic residues" evidence="1">
    <location>
        <begin position="122"/>
        <end position="132"/>
    </location>
</feature>
<protein>
    <recommendedName>
        <fullName evidence="4">AWS domain-containing protein</fullName>
    </recommendedName>
</protein>
<sequence length="310" mass="33328">MVRLAHSALYWQLRCIEDSSSDENTPPNVAAASHIDRSRRTSGEDGDSSATGAAPPPWLSPERTKRRSKSATNPPPPETPPPSETPPPPTARACASPTTSSPVLLETPPRPPPPPKTTKTTKTNHPRRQGRQARREAAAPYERPRSAPQRVIRATAAVAAAVATAAVATASSTVDLAPLARRHASRPDDIFAPARRQYSIAHLRDNFNPLAMIFPVVRHFGSCNCWNPCRTGSCRNALMHIFCSPNCCPYSGKCGNGLEDSTKVFLGRNQRTRELGIVAGEFIDAGEVLGQYIGEIEHVSSASTSGRSST</sequence>
<organism evidence="2 3">
    <name type="scientific">Phytophthora fragariae</name>
    <dbReference type="NCBI Taxonomy" id="53985"/>
    <lineage>
        <taxon>Eukaryota</taxon>
        <taxon>Sar</taxon>
        <taxon>Stramenopiles</taxon>
        <taxon>Oomycota</taxon>
        <taxon>Peronosporomycetes</taxon>
        <taxon>Peronosporales</taxon>
        <taxon>Peronosporaceae</taxon>
        <taxon>Phytophthora</taxon>
    </lineage>
</organism>
<proteinExistence type="predicted"/>
<dbReference type="AlphaFoldDB" id="A0A6G0R1V3"/>
<feature type="compositionally biased region" description="Basic and acidic residues" evidence="1">
    <location>
        <begin position="133"/>
        <end position="145"/>
    </location>
</feature>
<name>A0A6G0R1V3_9STRA</name>